<dbReference type="GO" id="GO:0003676">
    <property type="term" value="F:nucleic acid binding"/>
    <property type="evidence" value="ECO:0007669"/>
    <property type="project" value="InterPro"/>
</dbReference>
<dbReference type="Gene3D" id="3.30.420.10">
    <property type="entry name" value="Ribonuclease H-like superfamily/Ribonuclease H"/>
    <property type="match status" value="1"/>
</dbReference>
<evidence type="ECO:0000313" key="3">
    <source>
        <dbReference type="Proteomes" id="UP000554482"/>
    </source>
</evidence>
<dbReference type="InterPro" id="IPR044730">
    <property type="entry name" value="RNase_H-like_dom_plant"/>
</dbReference>
<proteinExistence type="predicted"/>
<dbReference type="CDD" id="cd06222">
    <property type="entry name" value="RNase_H_like"/>
    <property type="match status" value="1"/>
</dbReference>
<dbReference type="EMBL" id="JABWDY010043751">
    <property type="protein sequence ID" value="KAF5175670.1"/>
    <property type="molecule type" value="Genomic_DNA"/>
</dbReference>
<comment type="caution">
    <text evidence="2">The sequence shown here is derived from an EMBL/GenBank/DDBJ whole genome shotgun (WGS) entry which is preliminary data.</text>
</comment>
<protein>
    <recommendedName>
        <fullName evidence="1">RNase H type-1 domain-containing protein</fullName>
    </recommendedName>
</protein>
<evidence type="ECO:0000313" key="2">
    <source>
        <dbReference type="EMBL" id="KAF5175670.1"/>
    </source>
</evidence>
<dbReference type="InterPro" id="IPR002156">
    <property type="entry name" value="RNaseH_domain"/>
</dbReference>
<dbReference type="Pfam" id="PF13456">
    <property type="entry name" value="RVT_3"/>
    <property type="match status" value="1"/>
</dbReference>
<dbReference type="Proteomes" id="UP000554482">
    <property type="component" value="Unassembled WGS sequence"/>
</dbReference>
<organism evidence="2 3">
    <name type="scientific">Thalictrum thalictroides</name>
    <name type="common">Rue-anemone</name>
    <name type="synonym">Anemone thalictroides</name>
    <dbReference type="NCBI Taxonomy" id="46969"/>
    <lineage>
        <taxon>Eukaryota</taxon>
        <taxon>Viridiplantae</taxon>
        <taxon>Streptophyta</taxon>
        <taxon>Embryophyta</taxon>
        <taxon>Tracheophyta</taxon>
        <taxon>Spermatophyta</taxon>
        <taxon>Magnoliopsida</taxon>
        <taxon>Ranunculales</taxon>
        <taxon>Ranunculaceae</taxon>
        <taxon>Thalictroideae</taxon>
        <taxon>Thalictrum</taxon>
    </lineage>
</organism>
<dbReference type="OrthoDB" id="1288152at2759"/>
<dbReference type="InterPro" id="IPR012337">
    <property type="entry name" value="RNaseH-like_sf"/>
</dbReference>
<sequence>MIHTLIPVVILWELWLERCRRRHLDTLILGPNHKKVIIFKVRHWAIRLSDVYSPNFQSSQAFSSMAKLLGIPEKNPPTKPPTLVYWTRPPDTWIVLNTDGAAANDQASGGGTLRDRNAIEVANFFAYYGEGSNNLAETRAILDGIILGKSLGFRKIQIQTDSKLARNWFNSKNSIPFHLKRWWEIIHEECKDLVTECIHIYREANNVADYLAKFGLKHQCNGGINRHNDQTYKKLIKGDAIGLPYLRYNKHNDKCRNIANCPFV</sequence>
<accession>A0A7J6UTT7</accession>
<keyword evidence="3" id="KW-1185">Reference proteome</keyword>
<dbReference type="PANTHER" id="PTHR47723">
    <property type="entry name" value="OS05G0353850 PROTEIN"/>
    <property type="match status" value="1"/>
</dbReference>
<feature type="domain" description="RNase H type-1" evidence="1">
    <location>
        <begin position="90"/>
        <end position="217"/>
    </location>
</feature>
<dbReference type="SUPFAM" id="SSF53098">
    <property type="entry name" value="Ribonuclease H-like"/>
    <property type="match status" value="1"/>
</dbReference>
<gene>
    <name evidence="2" type="ORF">FRX31_034746</name>
</gene>
<dbReference type="PROSITE" id="PS50879">
    <property type="entry name" value="RNASE_H_1"/>
    <property type="match status" value="1"/>
</dbReference>
<name>A0A7J6UTT7_THATH</name>
<reference evidence="2 3" key="1">
    <citation type="submission" date="2020-06" db="EMBL/GenBank/DDBJ databases">
        <title>Transcriptomic and genomic resources for Thalictrum thalictroides and T. hernandezii: Facilitating candidate gene discovery in an emerging model plant lineage.</title>
        <authorList>
            <person name="Arias T."/>
            <person name="Riano-Pachon D.M."/>
            <person name="Di Stilio V.S."/>
        </authorList>
    </citation>
    <scope>NUCLEOTIDE SEQUENCE [LARGE SCALE GENOMIC DNA]</scope>
    <source>
        <strain evidence="3">cv. WT478/WT964</strain>
        <tissue evidence="2">Leaves</tissue>
    </source>
</reference>
<dbReference type="GO" id="GO:0004523">
    <property type="term" value="F:RNA-DNA hybrid ribonuclease activity"/>
    <property type="evidence" value="ECO:0007669"/>
    <property type="project" value="InterPro"/>
</dbReference>
<dbReference type="AlphaFoldDB" id="A0A7J6UTT7"/>
<dbReference type="PANTHER" id="PTHR47723:SF19">
    <property type="entry name" value="POLYNUCLEOTIDYL TRANSFERASE, RIBONUCLEASE H-LIKE SUPERFAMILY PROTEIN"/>
    <property type="match status" value="1"/>
</dbReference>
<evidence type="ECO:0000259" key="1">
    <source>
        <dbReference type="PROSITE" id="PS50879"/>
    </source>
</evidence>
<dbReference type="InterPro" id="IPR036397">
    <property type="entry name" value="RNaseH_sf"/>
</dbReference>
<dbReference type="InterPro" id="IPR053151">
    <property type="entry name" value="RNase_H-like"/>
</dbReference>